<gene>
    <name evidence="2" type="ORF">SDC9_118137</name>
</gene>
<sequence length="127" mass="14197">MAIDSWNIAEILLLGYAPGAILGAVIWLIARKSAPMPLYIADITSLFLPLVVWAIMMKYQWTLVPAAHSCWEELVLLGWFWGVCFAARLLIPRFTHKLRFRLAAIHVGSLSVLAAILLALFFSGFPE</sequence>
<keyword evidence="1" id="KW-0472">Membrane</keyword>
<proteinExistence type="predicted"/>
<feature type="transmembrane region" description="Helical" evidence="1">
    <location>
        <begin position="75"/>
        <end position="91"/>
    </location>
</feature>
<accession>A0A645C8R7</accession>
<feature type="transmembrane region" description="Helical" evidence="1">
    <location>
        <begin position="103"/>
        <end position="125"/>
    </location>
</feature>
<dbReference type="AlphaFoldDB" id="A0A645C8R7"/>
<protein>
    <submittedName>
        <fullName evidence="2">Uncharacterized protein</fullName>
    </submittedName>
</protein>
<reference evidence="2" key="1">
    <citation type="submission" date="2019-08" db="EMBL/GenBank/DDBJ databases">
        <authorList>
            <person name="Kucharzyk K."/>
            <person name="Murdoch R.W."/>
            <person name="Higgins S."/>
            <person name="Loffler F."/>
        </authorList>
    </citation>
    <scope>NUCLEOTIDE SEQUENCE</scope>
</reference>
<feature type="transmembrane region" description="Helical" evidence="1">
    <location>
        <begin position="6"/>
        <end position="29"/>
    </location>
</feature>
<evidence type="ECO:0000313" key="2">
    <source>
        <dbReference type="EMBL" id="MPM71174.1"/>
    </source>
</evidence>
<comment type="caution">
    <text evidence="2">The sequence shown here is derived from an EMBL/GenBank/DDBJ whole genome shotgun (WGS) entry which is preliminary data.</text>
</comment>
<keyword evidence="1" id="KW-1133">Transmembrane helix</keyword>
<dbReference type="EMBL" id="VSSQ01023944">
    <property type="protein sequence ID" value="MPM71174.1"/>
    <property type="molecule type" value="Genomic_DNA"/>
</dbReference>
<evidence type="ECO:0000256" key="1">
    <source>
        <dbReference type="SAM" id="Phobius"/>
    </source>
</evidence>
<organism evidence="2">
    <name type="scientific">bioreactor metagenome</name>
    <dbReference type="NCBI Taxonomy" id="1076179"/>
    <lineage>
        <taxon>unclassified sequences</taxon>
        <taxon>metagenomes</taxon>
        <taxon>ecological metagenomes</taxon>
    </lineage>
</organism>
<keyword evidence="1" id="KW-0812">Transmembrane</keyword>
<feature type="transmembrane region" description="Helical" evidence="1">
    <location>
        <begin position="36"/>
        <end position="55"/>
    </location>
</feature>
<name>A0A645C8R7_9ZZZZ</name>